<dbReference type="EMBL" id="MU004304">
    <property type="protein sequence ID" value="KAF2659805.1"/>
    <property type="molecule type" value="Genomic_DNA"/>
</dbReference>
<feature type="region of interest" description="Disordered" evidence="1">
    <location>
        <begin position="97"/>
        <end position="131"/>
    </location>
</feature>
<organism evidence="2 3">
    <name type="scientific">Lophiostoma macrostomum CBS 122681</name>
    <dbReference type="NCBI Taxonomy" id="1314788"/>
    <lineage>
        <taxon>Eukaryota</taxon>
        <taxon>Fungi</taxon>
        <taxon>Dikarya</taxon>
        <taxon>Ascomycota</taxon>
        <taxon>Pezizomycotina</taxon>
        <taxon>Dothideomycetes</taxon>
        <taxon>Pleosporomycetidae</taxon>
        <taxon>Pleosporales</taxon>
        <taxon>Lophiostomataceae</taxon>
        <taxon>Lophiostoma</taxon>
    </lineage>
</organism>
<dbReference type="AlphaFoldDB" id="A0A6A6TIG4"/>
<evidence type="ECO:0000313" key="2">
    <source>
        <dbReference type="EMBL" id="KAF2659805.1"/>
    </source>
</evidence>
<reference evidence="2" key="1">
    <citation type="journal article" date="2020" name="Stud. Mycol.">
        <title>101 Dothideomycetes genomes: a test case for predicting lifestyles and emergence of pathogens.</title>
        <authorList>
            <person name="Haridas S."/>
            <person name="Albert R."/>
            <person name="Binder M."/>
            <person name="Bloem J."/>
            <person name="Labutti K."/>
            <person name="Salamov A."/>
            <person name="Andreopoulos B."/>
            <person name="Baker S."/>
            <person name="Barry K."/>
            <person name="Bills G."/>
            <person name="Bluhm B."/>
            <person name="Cannon C."/>
            <person name="Castanera R."/>
            <person name="Culley D."/>
            <person name="Daum C."/>
            <person name="Ezra D."/>
            <person name="Gonzalez J."/>
            <person name="Henrissat B."/>
            <person name="Kuo A."/>
            <person name="Liang C."/>
            <person name="Lipzen A."/>
            <person name="Lutzoni F."/>
            <person name="Magnuson J."/>
            <person name="Mondo S."/>
            <person name="Nolan M."/>
            <person name="Ohm R."/>
            <person name="Pangilinan J."/>
            <person name="Park H.-J."/>
            <person name="Ramirez L."/>
            <person name="Alfaro M."/>
            <person name="Sun H."/>
            <person name="Tritt A."/>
            <person name="Yoshinaga Y."/>
            <person name="Zwiers L.-H."/>
            <person name="Turgeon B."/>
            <person name="Goodwin S."/>
            <person name="Spatafora J."/>
            <person name="Crous P."/>
            <person name="Grigoriev I."/>
        </authorList>
    </citation>
    <scope>NUCLEOTIDE SEQUENCE</scope>
    <source>
        <strain evidence="2">CBS 122681</strain>
    </source>
</reference>
<dbReference type="Proteomes" id="UP000799324">
    <property type="component" value="Unassembled WGS sequence"/>
</dbReference>
<gene>
    <name evidence="2" type="ORF">K491DRAFT_135716</name>
</gene>
<accession>A0A6A6TIG4</accession>
<evidence type="ECO:0000256" key="1">
    <source>
        <dbReference type="SAM" id="MobiDB-lite"/>
    </source>
</evidence>
<keyword evidence="3" id="KW-1185">Reference proteome</keyword>
<feature type="compositionally biased region" description="Basic residues" evidence="1">
    <location>
        <begin position="111"/>
        <end position="123"/>
    </location>
</feature>
<name>A0A6A6TIG4_9PLEO</name>
<evidence type="ECO:0000313" key="3">
    <source>
        <dbReference type="Proteomes" id="UP000799324"/>
    </source>
</evidence>
<feature type="compositionally biased region" description="Basic and acidic residues" evidence="1">
    <location>
        <begin position="97"/>
        <end position="110"/>
    </location>
</feature>
<protein>
    <submittedName>
        <fullName evidence="2">Uncharacterized protein</fullName>
    </submittedName>
</protein>
<proteinExistence type="predicted"/>
<sequence length="293" mass="32385">MSGGLCRRDWSALLGRRMGPDACQPRCERSRQQQLLKSVGEFTRAIRKSRQARTEVAASYSVHTASGPAQDELLASSRGAQRRLAAAAPGRCNWRDKSWGERRARSDQRSPRHLSLPRKHAGRRAGSTRDNRWGARVVTMADESKGQAWSSSCSFTRARPCCKQIPQAGTRNPSNQVARVMTRRTNALLAQQLSGGGGREPARTWAGLERLLLDASCGMQHQGRSAVQLQTLLTPVCTLRRQLQQRAPVWQGSWPQPPGCLRVATDLSLFAAVPLQPARHVPEPAALVWCCRL</sequence>